<dbReference type="NCBIfam" id="NF041646">
    <property type="entry name" value="VC0807_fam"/>
    <property type="match status" value="1"/>
</dbReference>
<feature type="transmembrane region" description="Helical" evidence="1">
    <location>
        <begin position="182"/>
        <end position="200"/>
    </location>
</feature>
<dbReference type="AlphaFoldDB" id="A0A178IEG1"/>
<dbReference type="STRING" id="1184151.AW736_19370"/>
<reference evidence="2 3" key="1">
    <citation type="submission" date="2016-01" db="EMBL/GenBank/DDBJ databases">
        <title>High potential of lignocellulose degradation of a new Verrucomicrobia species.</title>
        <authorList>
            <person name="Wang Y."/>
            <person name="Shi Y."/>
            <person name="Qiu Z."/>
            <person name="Liu S."/>
            <person name="Yang H."/>
        </authorList>
    </citation>
    <scope>NUCLEOTIDE SEQUENCE [LARGE SCALE GENOMIC DNA]</scope>
    <source>
        <strain evidence="2 3">TSB47</strain>
    </source>
</reference>
<evidence type="ECO:0000313" key="2">
    <source>
        <dbReference type="EMBL" id="OAM88380.1"/>
    </source>
</evidence>
<feature type="transmembrane region" description="Helical" evidence="1">
    <location>
        <begin position="51"/>
        <end position="71"/>
    </location>
</feature>
<evidence type="ECO:0000313" key="3">
    <source>
        <dbReference type="Proteomes" id="UP000078486"/>
    </source>
</evidence>
<gene>
    <name evidence="2" type="ORF">AW736_19370</name>
</gene>
<organism evidence="2 3">
    <name type="scientific">Termitidicoccus mucosus</name>
    <dbReference type="NCBI Taxonomy" id="1184151"/>
    <lineage>
        <taxon>Bacteria</taxon>
        <taxon>Pseudomonadati</taxon>
        <taxon>Verrucomicrobiota</taxon>
        <taxon>Opitutia</taxon>
        <taxon>Opitutales</taxon>
        <taxon>Opitutaceae</taxon>
        <taxon>Termitidicoccus</taxon>
    </lineage>
</organism>
<keyword evidence="1" id="KW-0472">Membrane</keyword>
<dbReference type="Proteomes" id="UP000078486">
    <property type="component" value="Unassembled WGS sequence"/>
</dbReference>
<keyword evidence="3" id="KW-1185">Reference proteome</keyword>
<keyword evidence="1" id="KW-1133">Transmembrane helix</keyword>
<dbReference type="OrthoDB" id="188353at2"/>
<name>A0A178IEG1_9BACT</name>
<accession>A0A178IEG1</accession>
<dbReference type="EMBL" id="LRRQ01000137">
    <property type="protein sequence ID" value="OAM88380.1"/>
    <property type="molecule type" value="Genomic_DNA"/>
</dbReference>
<keyword evidence="1" id="KW-0812">Transmembrane</keyword>
<evidence type="ECO:0000256" key="1">
    <source>
        <dbReference type="SAM" id="Phobius"/>
    </source>
</evidence>
<proteinExistence type="predicted"/>
<dbReference type="InterPro" id="IPR016870">
    <property type="entry name" value="UCP028137"/>
</dbReference>
<feature type="transmembrane region" description="Helical" evidence="1">
    <location>
        <begin position="77"/>
        <end position="96"/>
    </location>
</feature>
<feature type="transmembrane region" description="Helical" evidence="1">
    <location>
        <begin position="24"/>
        <end position="44"/>
    </location>
</feature>
<sequence length="223" mass="24786">MLLNIICNIAVPSLILMKFSSERWLGPVWGLVIALAFPAGYGLWDFARRRQANFISIIGFASVLLTGGFGLLKLDGFWFAVKEAAVPSVIGLFVLLSARTKRPLVKTIIYNDQVLDTARVDTALAERGRQRDFENLLARSSRALAGTFLVSAILNFGLARYLLKSPPGTEAFNAELGRMNIWSWPIIVLPSMVMLMFVLWKLIGGIQRLTGLEQEQIFRGGKK</sequence>
<protein>
    <submittedName>
        <fullName evidence="2">MFS transporter</fullName>
    </submittedName>
</protein>
<comment type="caution">
    <text evidence="2">The sequence shown here is derived from an EMBL/GenBank/DDBJ whole genome shotgun (WGS) entry which is preliminary data.</text>
</comment>
<feature type="transmembrane region" description="Helical" evidence="1">
    <location>
        <begin position="143"/>
        <end position="162"/>
    </location>
</feature>
<dbReference type="PIRSF" id="PIRSF028137">
    <property type="entry name" value="UCP028137"/>
    <property type="match status" value="1"/>
</dbReference>